<dbReference type="AlphaFoldDB" id="A0A1F7Y8W5"/>
<dbReference type="Proteomes" id="UP000178851">
    <property type="component" value="Unassembled WGS sequence"/>
</dbReference>
<accession>A0A1F7Y8W5</accession>
<sequence>MPSDFNKKVYILPKLQKGNYNTLMKLISPKLSDPALFRLHVLTHYYKHGYKSSIDAFDVKKSTLYDWKRIFELSGKRPVSVVPRSTRPHSTRMMVTDGRLVEFIKQMRKEYGNIGQNMIKPFLDLYAKKLGIPTIGLTTIAKVIKRRRLTFESKVYVKRKFKFKKLRTRRSPKVTSPGFTQMDSIVVYINKEKHLFMSVMDIYTKYALVECVSGLSSLTAKKVFIKFKDLSPTPISIVQTDNGSEFLGSFHQETEKLGIRHQFIYPRLVKVNSFIERFNRTIQEEFILRNDDIYYNIDSFKNKLTRYLIWYNYQRPHSSLKYVSPMQFINTLIPKSG</sequence>
<dbReference type="EMBL" id="MGGI01000037">
    <property type="protein sequence ID" value="OGM23751.1"/>
    <property type="molecule type" value="Genomic_DNA"/>
</dbReference>
<reference evidence="2 3" key="1">
    <citation type="journal article" date="2016" name="Nat. Commun.">
        <title>Thousands of microbial genomes shed light on interconnected biogeochemical processes in an aquifer system.</title>
        <authorList>
            <person name="Anantharaman K."/>
            <person name="Brown C.T."/>
            <person name="Hug L.A."/>
            <person name="Sharon I."/>
            <person name="Castelle C.J."/>
            <person name="Probst A.J."/>
            <person name="Thomas B.C."/>
            <person name="Singh A."/>
            <person name="Wilkins M.J."/>
            <person name="Karaoz U."/>
            <person name="Brodie E.L."/>
            <person name="Williams K.H."/>
            <person name="Hubbard S.S."/>
            <person name="Banfield J.F."/>
        </authorList>
    </citation>
    <scope>NUCLEOTIDE SEQUENCE [LARGE SCALE GENOMIC DNA]</scope>
</reference>
<dbReference type="PROSITE" id="PS50994">
    <property type="entry name" value="INTEGRASE"/>
    <property type="match status" value="1"/>
</dbReference>
<dbReference type="InterPro" id="IPR012337">
    <property type="entry name" value="RNaseH-like_sf"/>
</dbReference>
<dbReference type="GO" id="GO:0015074">
    <property type="term" value="P:DNA integration"/>
    <property type="evidence" value="ECO:0007669"/>
    <property type="project" value="InterPro"/>
</dbReference>
<feature type="domain" description="Integrase catalytic" evidence="1">
    <location>
        <begin position="173"/>
        <end position="333"/>
    </location>
</feature>
<name>A0A1F7Y8W5_9BACT</name>
<dbReference type="PANTHER" id="PTHR47515:SF2">
    <property type="entry name" value="INTEGRASE CORE DOMAIN PROTEIN"/>
    <property type="match status" value="1"/>
</dbReference>
<evidence type="ECO:0000313" key="3">
    <source>
        <dbReference type="Proteomes" id="UP000178851"/>
    </source>
</evidence>
<dbReference type="Pfam" id="PF13683">
    <property type="entry name" value="rve_3"/>
    <property type="match status" value="1"/>
</dbReference>
<comment type="caution">
    <text evidence="2">The sequence shown here is derived from an EMBL/GenBank/DDBJ whole genome shotgun (WGS) entry which is preliminary data.</text>
</comment>
<proteinExistence type="predicted"/>
<dbReference type="InterPro" id="IPR001584">
    <property type="entry name" value="Integrase_cat-core"/>
</dbReference>
<dbReference type="SUPFAM" id="SSF53098">
    <property type="entry name" value="Ribonuclease H-like"/>
    <property type="match status" value="1"/>
</dbReference>
<evidence type="ECO:0000313" key="2">
    <source>
        <dbReference type="EMBL" id="OGM23751.1"/>
    </source>
</evidence>
<organism evidence="2 3">
    <name type="scientific">Candidatus Woesebacteria bacterium RIFCSPHIGHO2_01_FULL_39_28</name>
    <dbReference type="NCBI Taxonomy" id="1802496"/>
    <lineage>
        <taxon>Bacteria</taxon>
        <taxon>Candidatus Woeseibacteriota</taxon>
    </lineage>
</organism>
<evidence type="ECO:0000259" key="1">
    <source>
        <dbReference type="PROSITE" id="PS50994"/>
    </source>
</evidence>
<dbReference type="PANTHER" id="PTHR47515">
    <property type="entry name" value="LOW CALCIUM RESPONSE LOCUS PROTEIN T"/>
    <property type="match status" value="1"/>
</dbReference>
<dbReference type="Gene3D" id="3.30.420.10">
    <property type="entry name" value="Ribonuclease H-like superfamily/Ribonuclease H"/>
    <property type="match status" value="1"/>
</dbReference>
<dbReference type="GO" id="GO:0003676">
    <property type="term" value="F:nucleic acid binding"/>
    <property type="evidence" value="ECO:0007669"/>
    <property type="project" value="InterPro"/>
</dbReference>
<protein>
    <recommendedName>
        <fullName evidence="1">Integrase catalytic domain-containing protein</fullName>
    </recommendedName>
</protein>
<gene>
    <name evidence="2" type="ORF">A2627_05185</name>
</gene>
<dbReference type="InterPro" id="IPR036397">
    <property type="entry name" value="RNaseH_sf"/>
</dbReference>